<feature type="coiled-coil region" evidence="1">
    <location>
        <begin position="68"/>
        <end position="117"/>
    </location>
</feature>
<dbReference type="AlphaFoldDB" id="A0A265NB28"/>
<dbReference type="Proteomes" id="UP000216498">
    <property type="component" value="Unassembled WGS sequence"/>
</dbReference>
<accession>A0A265NB28</accession>
<organism evidence="2 3">
    <name type="scientific">Virgibacillus indicus</name>
    <dbReference type="NCBI Taxonomy" id="2024554"/>
    <lineage>
        <taxon>Bacteria</taxon>
        <taxon>Bacillati</taxon>
        <taxon>Bacillota</taxon>
        <taxon>Bacilli</taxon>
        <taxon>Bacillales</taxon>
        <taxon>Bacillaceae</taxon>
        <taxon>Virgibacillus</taxon>
    </lineage>
</organism>
<dbReference type="InterPro" id="IPR036735">
    <property type="entry name" value="NGN_dom_sf"/>
</dbReference>
<proteinExistence type="predicted"/>
<dbReference type="GO" id="GO:0006354">
    <property type="term" value="P:DNA-templated transcription elongation"/>
    <property type="evidence" value="ECO:0007669"/>
    <property type="project" value="InterPro"/>
</dbReference>
<evidence type="ECO:0000313" key="2">
    <source>
        <dbReference type="EMBL" id="OZU89021.1"/>
    </source>
</evidence>
<sequence>MTFFAVQVHTGSEIVVKEMLEKVLQQSRETSIKAIYAMESYTQVVKDNIDSIDCKNITLEEITSHLYAQRLQNSLSNLRLACEKLKRHKDSDSLSLIKEYRNNIKLVTDKLKAVKNNSRKISSVLPGYILVELDANFHYLPSHLWHLITKRVPKVIAIPSKMNIPQAEIDFFFQQVDLSPEVELQMEETLSYEEKIKAEDQLLYEINKEDASNKEASIDELDNMNTNVGHELANMNNKTNTFMDQVRSYIKNKRITVSMPSKLFKILFKEKTTAEILSAFSSTDLIYRFKRWISTRNEVALE</sequence>
<protein>
    <submittedName>
        <fullName evidence="2">Uncharacterized protein</fullName>
    </submittedName>
</protein>
<dbReference type="RefSeq" id="WP_094885379.1">
    <property type="nucleotide sequence ID" value="NZ_NPMS01000003.1"/>
</dbReference>
<keyword evidence="1" id="KW-0175">Coiled coil</keyword>
<name>A0A265NB28_9BACI</name>
<dbReference type="EMBL" id="NPMS01000003">
    <property type="protein sequence ID" value="OZU89021.1"/>
    <property type="molecule type" value="Genomic_DNA"/>
</dbReference>
<gene>
    <name evidence="2" type="ORF">CIL03_08365</name>
</gene>
<reference evidence="2 3" key="1">
    <citation type="submission" date="2017-08" db="EMBL/GenBank/DDBJ databases">
        <title>Virgibacillus indicus sp. nov. and Virgibacillus profoundi sp. nov, two moderately halophilic bacteria isolated from marine sediment by using the Microfluidic Streak Plate.</title>
        <authorList>
            <person name="Xu B."/>
            <person name="Hu B."/>
            <person name="Wang J."/>
            <person name="Zhu Y."/>
            <person name="Huang L."/>
            <person name="Du W."/>
            <person name="Huang Y."/>
        </authorList>
    </citation>
    <scope>NUCLEOTIDE SEQUENCE [LARGE SCALE GENOMIC DNA]</scope>
    <source>
        <strain evidence="2 3">IO3-P2-C2</strain>
    </source>
</reference>
<comment type="caution">
    <text evidence="2">The sequence shown here is derived from an EMBL/GenBank/DDBJ whole genome shotgun (WGS) entry which is preliminary data.</text>
</comment>
<keyword evidence="3" id="KW-1185">Reference proteome</keyword>
<evidence type="ECO:0000313" key="3">
    <source>
        <dbReference type="Proteomes" id="UP000216498"/>
    </source>
</evidence>
<dbReference type="OrthoDB" id="2968902at2"/>
<dbReference type="Gene3D" id="3.30.70.940">
    <property type="entry name" value="NusG, N-terminal domain"/>
    <property type="match status" value="1"/>
</dbReference>
<evidence type="ECO:0000256" key="1">
    <source>
        <dbReference type="SAM" id="Coils"/>
    </source>
</evidence>